<evidence type="ECO:0000313" key="3">
    <source>
        <dbReference type="EnsemblFungi" id="EJT68439"/>
    </source>
</evidence>
<reference evidence="4" key="1">
    <citation type="submission" date="2010-07" db="EMBL/GenBank/DDBJ databases">
        <title>The genome sequence of Gaeumannomyces graminis var. tritici strain R3-111a-1.</title>
        <authorList>
            <consortium name="The Broad Institute Genome Sequencing Platform"/>
            <person name="Ma L.-J."/>
            <person name="Dead R."/>
            <person name="Young S."/>
            <person name="Zeng Q."/>
            <person name="Koehrsen M."/>
            <person name="Alvarado L."/>
            <person name="Berlin A."/>
            <person name="Chapman S.B."/>
            <person name="Chen Z."/>
            <person name="Freedman E."/>
            <person name="Gellesch M."/>
            <person name="Goldberg J."/>
            <person name="Griggs A."/>
            <person name="Gujja S."/>
            <person name="Heilman E.R."/>
            <person name="Heiman D."/>
            <person name="Hepburn T."/>
            <person name="Howarth C."/>
            <person name="Jen D."/>
            <person name="Larson L."/>
            <person name="Mehta T."/>
            <person name="Neiman D."/>
            <person name="Pearson M."/>
            <person name="Roberts A."/>
            <person name="Saif S."/>
            <person name="Shea T."/>
            <person name="Shenoy N."/>
            <person name="Sisk P."/>
            <person name="Stolte C."/>
            <person name="Sykes S."/>
            <person name="Walk T."/>
            <person name="White J."/>
            <person name="Yandava C."/>
            <person name="Haas B."/>
            <person name="Nusbaum C."/>
            <person name="Birren B."/>
        </authorList>
    </citation>
    <scope>NUCLEOTIDE SEQUENCE [LARGE SCALE GENOMIC DNA]</scope>
    <source>
        <strain evidence="4">R3-111a-1</strain>
    </source>
</reference>
<sequence>MALATADQWAVPHDINPSLIPGDVNNTNLWKLVRGRDYGIGVIIGAILQLLVNTFMITLALIAKFAERGDQTV</sequence>
<keyword evidence="1" id="KW-0472">Membrane</keyword>
<name>J3PKD1_GAET3</name>
<accession>J3PKD1</accession>
<reference evidence="3" key="5">
    <citation type="submission" date="2018-04" db="UniProtKB">
        <authorList>
            <consortium name="EnsemblFungi"/>
        </authorList>
    </citation>
    <scope>IDENTIFICATION</scope>
    <source>
        <strain evidence="3">R3-111a-1</strain>
    </source>
</reference>
<proteinExistence type="predicted"/>
<dbReference type="EMBL" id="GL385489">
    <property type="protein sequence ID" value="EJT68439.1"/>
    <property type="molecule type" value="Genomic_DNA"/>
</dbReference>
<evidence type="ECO:0000313" key="4">
    <source>
        <dbReference type="Proteomes" id="UP000006039"/>
    </source>
</evidence>
<dbReference type="RefSeq" id="XP_009230174.1">
    <property type="nucleotide sequence ID" value="XM_009231910.1"/>
</dbReference>
<dbReference type="EnsemblFungi" id="EJT68439">
    <property type="protein sequence ID" value="EJT68439"/>
    <property type="gene ID" value="GGTG_13985"/>
</dbReference>
<dbReference type="Proteomes" id="UP000006039">
    <property type="component" value="Unassembled WGS sequence"/>
</dbReference>
<protein>
    <submittedName>
        <fullName evidence="2 3">Uncharacterized protein</fullName>
    </submittedName>
</protein>
<evidence type="ECO:0000313" key="2">
    <source>
        <dbReference type="EMBL" id="EJT68439.1"/>
    </source>
</evidence>
<evidence type="ECO:0000256" key="1">
    <source>
        <dbReference type="SAM" id="Phobius"/>
    </source>
</evidence>
<keyword evidence="1" id="KW-0812">Transmembrane</keyword>
<dbReference type="HOGENOM" id="CLU_2704958_0_0_1"/>
<dbReference type="VEuPathDB" id="FungiDB:GGTG_13985"/>
<keyword evidence="1" id="KW-1133">Transmembrane helix</keyword>
<reference evidence="3" key="4">
    <citation type="journal article" date="2015" name="G3 (Bethesda)">
        <title>Genome sequences of three phytopathogenic species of the Magnaporthaceae family of fungi.</title>
        <authorList>
            <person name="Okagaki L.H."/>
            <person name="Nunes C.C."/>
            <person name="Sailsbery J."/>
            <person name="Clay B."/>
            <person name="Brown D."/>
            <person name="John T."/>
            <person name="Oh Y."/>
            <person name="Young N."/>
            <person name="Fitzgerald M."/>
            <person name="Haas B.J."/>
            <person name="Zeng Q."/>
            <person name="Young S."/>
            <person name="Adiconis X."/>
            <person name="Fan L."/>
            <person name="Levin J.Z."/>
            <person name="Mitchell T.K."/>
            <person name="Okubara P.A."/>
            <person name="Farman M.L."/>
            <person name="Kohn L.M."/>
            <person name="Birren B."/>
            <person name="Ma L.-J."/>
            <person name="Dean R.A."/>
        </authorList>
    </citation>
    <scope>NUCLEOTIDE SEQUENCE</scope>
    <source>
        <strain evidence="3">R3-111a-1</strain>
    </source>
</reference>
<organism evidence="2">
    <name type="scientific">Gaeumannomyces tritici (strain R3-111a-1)</name>
    <name type="common">Wheat and barley take-all root rot fungus</name>
    <name type="synonym">Gaeumannomyces graminis var. tritici</name>
    <dbReference type="NCBI Taxonomy" id="644352"/>
    <lineage>
        <taxon>Eukaryota</taxon>
        <taxon>Fungi</taxon>
        <taxon>Dikarya</taxon>
        <taxon>Ascomycota</taxon>
        <taxon>Pezizomycotina</taxon>
        <taxon>Sordariomycetes</taxon>
        <taxon>Sordariomycetidae</taxon>
        <taxon>Magnaporthales</taxon>
        <taxon>Magnaporthaceae</taxon>
        <taxon>Gaeumannomyces</taxon>
    </lineage>
</organism>
<reference evidence="2" key="2">
    <citation type="submission" date="2010-07" db="EMBL/GenBank/DDBJ databases">
        <authorList>
            <consortium name="The Broad Institute Genome Sequencing Platform"/>
            <consortium name="Broad Institute Genome Sequencing Center for Infectious Disease"/>
            <person name="Ma L.-J."/>
            <person name="Dead R."/>
            <person name="Young S."/>
            <person name="Zeng Q."/>
            <person name="Koehrsen M."/>
            <person name="Alvarado L."/>
            <person name="Berlin A."/>
            <person name="Chapman S.B."/>
            <person name="Chen Z."/>
            <person name="Freedman E."/>
            <person name="Gellesch M."/>
            <person name="Goldberg J."/>
            <person name="Griggs A."/>
            <person name="Gujja S."/>
            <person name="Heilman E.R."/>
            <person name="Heiman D."/>
            <person name="Hepburn T."/>
            <person name="Howarth C."/>
            <person name="Jen D."/>
            <person name="Larson L."/>
            <person name="Mehta T."/>
            <person name="Neiman D."/>
            <person name="Pearson M."/>
            <person name="Roberts A."/>
            <person name="Saif S."/>
            <person name="Shea T."/>
            <person name="Shenoy N."/>
            <person name="Sisk P."/>
            <person name="Stolte C."/>
            <person name="Sykes S."/>
            <person name="Walk T."/>
            <person name="White J."/>
            <person name="Yandava C."/>
            <person name="Haas B."/>
            <person name="Nusbaum C."/>
            <person name="Birren B."/>
        </authorList>
    </citation>
    <scope>NUCLEOTIDE SEQUENCE</scope>
    <source>
        <strain evidence="2">R3-111a-1</strain>
    </source>
</reference>
<dbReference type="AlphaFoldDB" id="J3PKD1"/>
<keyword evidence="4" id="KW-1185">Reference proteome</keyword>
<dbReference type="GeneID" id="20354443"/>
<feature type="transmembrane region" description="Helical" evidence="1">
    <location>
        <begin position="38"/>
        <end position="63"/>
    </location>
</feature>
<reference evidence="2" key="3">
    <citation type="submission" date="2010-09" db="EMBL/GenBank/DDBJ databases">
        <title>Annotation of Gaeumannomyces graminis var. tritici R3-111a-1.</title>
        <authorList>
            <consortium name="The Broad Institute Genome Sequencing Platform"/>
            <person name="Ma L.-J."/>
            <person name="Dead R."/>
            <person name="Young S.K."/>
            <person name="Zeng Q."/>
            <person name="Gargeya S."/>
            <person name="Fitzgerald M."/>
            <person name="Haas B."/>
            <person name="Abouelleil A."/>
            <person name="Alvarado L."/>
            <person name="Arachchi H.M."/>
            <person name="Berlin A."/>
            <person name="Brown A."/>
            <person name="Chapman S.B."/>
            <person name="Chen Z."/>
            <person name="Dunbar C."/>
            <person name="Freedman E."/>
            <person name="Gearin G."/>
            <person name="Gellesch M."/>
            <person name="Goldberg J."/>
            <person name="Griggs A."/>
            <person name="Gujja S."/>
            <person name="Heiman D."/>
            <person name="Howarth C."/>
            <person name="Larson L."/>
            <person name="Lui A."/>
            <person name="MacDonald P.J.P."/>
            <person name="Mehta T."/>
            <person name="Montmayeur A."/>
            <person name="Murphy C."/>
            <person name="Neiman D."/>
            <person name="Pearson M."/>
            <person name="Priest M."/>
            <person name="Roberts A."/>
            <person name="Saif S."/>
            <person name="Shea T."/>
            <person name="Shenoy N."/>
            <person name="Sisk P."/>
            <person name="Stolte C."/>
            <person name="Sykes S."/>
            <person name="Yandava C."/>
            <person name="Wortman J."/>
            <person name="Nusbaum C."/>
            <person name="Birren B."/>
        </authorList>
    </citation>
    <scope>NUCLEOTIDE SEQUENCE</scope>
    <source>
        <strain evidence="2">R3-111a-1</strain>
    </source>
</reference>
<gene>
    <name evidence="3" type="primary">20354443</name>
    <name evidence="2" type="ORF">GGTG_13985</name>
</gene>